<keyword evidence="1" id="KW-0547">Nucleotide-binding</keyword>
<feature type="domain" description="Carboxyltransferase" evidence="4">
    <location>
        <begin position="5"/>
        <end position="206"/>
    </location>
</feature>
<sequence length="241" mass="27612">MTTELQFKQYGECAILIEWPEKIDENILEELIFCQKLIQENYFKVIIEVILSYNSLLISYKSGIEDFYSAVFELKKLFKTVKTIEGRKKKLWEIPVCYEAQMAEDLLQFLELKKIKKEELIRLHSSSLYTVFFRGFLPGFLYLGGLDEKLVLPRKAIPSREVQSGSVAIGGSQTGIYPVNSPGGWYVIGKTPIRFFDVKNETLSFVSPGDKLKFVAVDVLEYNAISSLVLEGEYQLKFSVV</sequence>
<dbReference type="PANTHER" id="PTHR34698">
    <property type="entry name" value="5-OXOPROLINASE SUBUNIT B"/>
    <property type="match status" value="1"/>
</dbReference>
<dbReference type="RefSeq" id="WP_378254152.1">
    <property type="nucleotide sequence ID" value="NZ_JBHSJV010000001.1"/>
</dbReference>
<evidence type="ECO:0000259" key="4">
    <source>
        <dbReference type="SMART" id="SM00796"/>
    </source>
</evidence>
<dbReference type="SMART" id="SM00796">
    <property type="entry name" value="AHS1"/>
    <property type="match status" value="1"/>
</dbReference>
<evidence type="ECO:0000313" key="5">
    <source>
        <dbReference type="EMBL" id="MFD2593439.1"/>
    </source>
</evidence>
<accession>A0ABW5NGV1</accession>
<dbReference type="Gene3D" id="2.40.100.10">
    <property type="entry name" value="Cyclophilin-like"/>
    <property type="match status" value="1"/>
</dbReference>
<organism evidence="5 6">
    <name type="scientific">Aquimarina hainanensis</name>
    <dbReference type="NCBI Taxonomy" id="1578017"/>
    <lineage>
        <taxon>Bacteria</taxon>
        <taxon>Pseudomonadati</taxon>
        <taxon>Bacteroidota</taxon>
        <taxon>Flavobacteriia</taxon>
        <taxon>Flavobacteriales</taxon>
        <taxon>Flavobacteriaceae</taxon>
        <taxon>Aquimarina</taxon>
    </lineage>
</organism>
<name>A0ABW5NGV1_9FLAO</name>
<dbReference type="Pfam" id="PF02682">
    <property type="entry name" value="CT_C_D"/>
    <property type="match status" value="1"/>
</dbReference>
<comment type="caution">
    <text evidence="5">The sequence shown here is derived from an EMBL/GenBank/DDBJ whole genome shotgun (WGS) entry which is preliminary data.</text>
</comment>
<reference evidence="6" key="1">
    <citation type="journal article" date="2019" name="Int. J. Syst. Evol. Microbiol.">
        <title>The Global Catalogue of Microorganisms (GCM) 10K type strain sequencing project: providing services to taxonomists for standard genome sequencing and annotation.</title>
        <authorList>
            <consortium name="The Broad Institute Genomics Platform"/>
            <consortium name="The Broad Institute Genome Sequencing Center for Infectious Disease"/>
            <person name="Wu L."/>
            <person name="Ma J."/>
        </authorList>
    </citation>
    <scope>NUCLEOTIDE SEQUENCE [LARGE SCALE GENOMIC DNA]</scope>
    <source>
        <strain evidence="6">KCTC 42423</strain>
    </source>
</reference>
<keyword evidence="2 5" id="KW-0378">Hydrolase</keyword>
<dbReference type="InterPro" id="IPR029000">
    <property type="entry name" value="Cyclophilin-like_dom_sf"/>
</dbReference>
<dbReference type="Proteomes" id="UP001597459">
    <property type="component" value="Unassembled WGS sequence"/>
</dbReference>
<keyword evidence="3" id="KW-0067">ATP-binding</keyword>
<evidence type="ECO:0000313" key="6">
    <source>
        <dbReference type="Proteomes" id="UP001597459"/>
    </source>
</evidence>
<dbReference type="InterPro" id="IPR003833">
    <property type="entry name" value="CT_C_D"/>
</dbReference>
<dbReference type="InterPro" id="IPR010016">
    <property type="entry name" value="PxpB"/>
</dbReference>
<dbReference type="GO" id="GO:0017168">
    <property type="term" value="F:5-oxoprolinase (ATP-hydrolyzing) activity"/>
    <property type="evidence" value="ECO:0007669"/>
    <property type="project" value="UniProtKB-EC"/>
</dbReference>
<evidence type="ECO:0000256" key="2">
    <source>
        <dbReference type="ARBA" id="ARBA00022801"/>
    </source>
</evidence>
<proteinExistence type="predicted"/>
<dbReference type="EC" id="3.5.2.9" evidence="5"/>
<evidence type="ECO:0000256" key="1">
    <source>
        <dbReference type="ARBA" id="ARBA00022741"/>
    </source>
</evidence>
<keyword evidence="6" id="KW-1185">Reference proteome</keyword>
<evidence type="ECO:0000256" key="3">
    <source>
        <dbReference type="ARBA" id="ARBA00022840"/>
    </source>
</evidence>
<dbReference type="Gene3D" id="3.30.1360.40">
    <property type="match status" value="1"/>
</dbReference>
<gene>
    <name evidence="5" type="primary">pxpB</name>
    <name evidence="5" type="ORF">ACFSTE_21560</name>
</gene>
<protein>
    <submittedName>
        <fullName evidence="5">5-oxoprolinase subunit PxpB</fullName>
        <ecNumber evidence="5">3.5.2.9</ecNumber>
    </submittedName>
</protein>
<dbReference type="SUPFAM" id="SSF160467">
    <property type="entry name" value="PH0987 N-terminal domain-like"/>
    <property type="match status" value="1"/>
</dbReference>
<dbReference type="EMBL" id="JBHULX010000048">
    <property type="protein sequence ID" value="MFD2593439.1"/>
    <property type="molecule type" value="Genomic_DNA"/>
</dbReference>
<dbReference type="SUPFAM" id="SSF50891">
    <property type="entry name" value="Cyclophilin-like"/>
    <property type="match status" value="1"/>
</dbReference>
<dbReference type="NCBIfam" id="TIGR00370">
    <property type="entry name" value="5-oxoprolinase subunit PxpB"/>
    <property type="match status" value="1"/>
</dbReference>
<dbReference type="PANTHER" id="PTHR34698:SF2">
    <property type="entry name" value="5-OXOPROLINASE SUBUNIT B"/>
    <property type="match status" value="1"/>
</dbReference>